<gene>
    <name evidence="2" type="ORF">PQG83_08625</name>
</gene>
<dbReference type="KEGG" id="nneo:PQG83_08625"/>
<evidence type="ECO:0000313" key="2">
    <source>
        <dbReference type="EMBL" id="WNM63804.1"/>
    </source>
</evidence>
<dbReference type="Proteomes" id="UP001302494">
    <property type="component" value="Chromosome"/>
</dbReference>
<dbReference type="InterPro" id="IPR036460">
    <property type="entry name" value="Cu_amine_oxidase_C_sf"/>
</dbReference>
<sequence length="327" mass="37681">MASFRYFLAGVALTGTLMVSPALADWESKPFTWGPWALYLDMKDAAGLGLRNVSYQGNLILGKADLPVIRVKYVREWPAWHPFSWFGLGRSSGRCGPFEDRISPQRLKKNPNCDGKKLCQAEHTIQGVKWLELGMYAKIGQYHLYQAWYLSEDGRLYPSVQSWNLSCNTDHEHHAYWRLDFDISGSDQDQVFVLDRNSVKDNGWGPGWEKYLVEEDDKKPGTNSQDRVWFVRDYPTGQGVWVIPGPFDGKSKKFSDRDVSIRKFYRDEDAGWPFGARGDLEFKSDESVQETNVVFWYVAHLPHKAAEGDRPMRYWMGPLLQVHQETP</sequence>
<protein>
    <recommendedName>
        <fullName evidence="4">Copper amine oxidase catalytic domain-containing protein</fullName>
    </recommendedName>
</protein>
<dbReference type="AlphaFoldDB" id="A0AA96GJW4"/>
<dbReference type="RefSeq" id="WP_312748519.1">
    <property type="nucleotide sequence ID" value="NZ_CP116968.1"/>
</dbReference>
<dbReference type="GO" id="GO:0009308">
    <property type="term" value="P:amine metabolic process"/>
    <property type="evidence" value="ECO:0007669"/>
    <property type="project" value="InterPro"/>
</dbReference>
<keyword evidence="1" id="KW-0732">Signal</keyword>
<accession>A0AA96GJW4</accession>
<keyword evidence="3" id="KW-1185">Reference proteome</keyword>
<evidence type="ECO:0000313" key="3">
    <source>
        <dbReference type="Proteomes" id="UP001302494"/>
    </source>
</evidence>
<dbReference type="SUPFAM" id="SSF49998">
    <property type="entry name" value="Amine oxidase catalytic domain"/>
    <property type="match status" value="1"/>
</dbReference>
<evidence type="ECO:0008006" key="4">
    <source>
        <dbReference type="Google" id="ProtNLM"/>
    </source>
</evidence>
<dbReference type="GO" id="GO:0005507">
    <property type="term" value="F:copper ion binding"/>
    <property type="evidence" value="ECO:0007669"/>
    <property type="project" value="InterPro"/>
</dbReference>
<feature type="signal peptide" evidence="1">
    <location>
        <begin position="1"/>
        <end position="24"/>
    </location>
</feature>
<proteinExistence type="predicted"/>
<dbReference type="EMBL" id="CP116968">
    <property type="protein sequence ID" value="WNM63804.1"/>
    <property type="molecule type" value="Genomic_DNA"/>
</dbReference>
<name>A0AA96GJW4_9BACT</name>
<organism evidence="2 3">
    <name type="scientific">Candidatus Nitrospira neomarina</name>
    <dbReference type="NCBI Taxonomy" id="3020899"/>
    <lineage>
        <taxon>Bacteria</taxon>
        <taxon>Pseudomonadati</taxon>
        <taxon>Nitrospirota</taxon>
        <taxon>Nitrospiria</taxon>
        <taxon>Nitrospirales</taxon>
        <taxon>Nitrospiraceae</taxon>
        <taxon>Nitrospira</taxon>
    </lineage>
</organism>
<dbReference type="GO" id="GO:0008131">
    <property type="term" value="F:primary methylamine oxidase activity"/>
    <property type="evidence" value="ECO:0007669"/>
    <property type="project" value="InterPro"/>
</dbReference>
<dbReference type="GO" id="GO:0048038">
    <property type="term" value="F:quinone binding"/>
    <property type="evidence" value="ECO:0007669"/>
    <property type="project" value="InterPro"/>
</dbReference>
<feature type="chain" id="PRO_5041696217" description="Copper amine oxidase catalytic domain-containing protein" evidence="1">
    <location>
        <begin position="25"/>
        <end position="327"/>
    </location>
</feature>
<reference evidence="2 3" key="1">
    <citation type="submission" date="2023-01" db="EMBL/GenBank/DDBJ databases">
        <title>Cultivation and genomic characterization of new, ubiquitous marine nitrite-oxidizing bacteria from the Nitrospirales.</title>
        <authorList>
            <person name="Mueller A.J."/>
            <person name="Daebeler A."/>
            <person name="Herbold C.W."/>
            <person name="Kirkegaard R.H."/>
            <person name="Daims H."/>
        </authorList>
    </citation>
    <scope>NUCLEOTIDE SEQUENCE [LARGE SCALE GENOMIC DNA]</scope>
    <source>
        <strain evidence="2 3">DK</strain>
    </source>
</reference>
<evidence type="ECO:0000256" key="1">
    <source>
        <dbReference type="SAM" id="SignalP"/>
    </source>
</evidence>